<dbReference type="EMBL" id="CM042888">
    <property type="protein sequence ID" value="KAI4324844.1"/>
    <property type="molecule type" value="Genomic_DNA"/>
</dbReference>
<keyword evidence="2" id="KW-1185">Reference proteome</keyword>
<name>A0ACB9MN36_9MYRT</name>
<reference evidence="2" key="1">
    <citation type="journal article" date="2023" name="Front. Plant Sci.">
        <title>Chromosomal-level genome assembly of Melastoma candidum provides insights into trichome evolution.</title>
        <authorList>
            <person name="Zhong Y."/>
            <person name="Wu W."/>
            <person name="Sun C."/>
            <person name="Zou P."/>
            <person name="Liu Y."/>
            <person name="Dai S."/>
            <person name="Zhou R."/>
        </authorList>
    </citation>
    <scope>NUCLEOTIDE SEQUENCE [LARGE SCALE GENOMIC DNA]</scope>
</reference>
<sequence length="116" mass="13675">MKSDVDKGQSRFSIPQRRILNEFLTEEEHKTLHKQNMSIPVKLIQPCRETCEVVLRKWDFPKSFSYVLVRTWNNVVKDPRNGLKEKVEVQLWSYHINGSLIFAMTRVNERGGEGQE</sequence>
<accession>A0ACB9MN36</accession>
<gene>
    <name evidence="1" type="ORF">MLD38_030296</name>
</gene>
<proteinExistence type="predicted"/>
<evidence type="ECO:0000313" key="1">
    <source>
        <dbReference type="EMBL" id="KAI4324844.1"/>
    </source>
</evidence>
<evidence type="ECO:0000313" key="2">
    <source>
        <dbReference type="Proteomes" id="UP001057402"/>
    </source>
</evidence>
<organism evidence="1 2">
    <name type="scientific">Melastoma candidum</name>
    <dbReference type="NCBI Taxonomy" id="119954"/>
    <lineage>
        <taxon>Eukaryota</taxon>
        <taxon>Viridiplantae</taxon>
        <taxon>Streptophyta</taxon>
        <taxon>Embryophyta</taxon>
        <taxon>Tracheophyta</taxon>
        <taxon>Spermatophyta</taxon>
        <taxon>Magnoliopsida</taxon>
        <taxon>eudicotyledons</taxon>
        <taxon>Gunneridae</taxon>
        <taxon>Pentapetalae</taxon>
        <taxon>rosids</taxon>
        <taxon>malvids</taxon>
        <taxon>Myrtales</taxon>
        <taxon>Melastomataceae</taxon>
        <taxon>Melastomatoideae</taxon>
        <taxon>Melastomateae</taxon>
        <taxon>Melastoma</taxon>
    </lineage>
</organism>
<protein>
    <submittedName>
        <fullName evidence="1">Uncharacterized protein</fullName>
    </submittedName>
</protein>
<dbReference type="Proteomes" id="UP001057402">
    <property type="component" value="Chromosome 9"/>
</dbReference>
<comment type="caution">
    <text evidence="1">The sequence shown here is derived from an EMBL/GenBank/DDBJ whole genome shotgun (WGS) entry which is preliminary data.</text>
</comment>